<dbReference type="InterPro" id="IPR046671">
    <property type="entry name" value="DUF6541"/>
</dbReference>
<feature type="transmembrane region" description="Helical" evidence="1">
    <location>
        <begin position="37"/>
        <end position="58"/>
    </location>
</feature>
<proteinExistence type="predicted"/>
<sequence length="618" mass="65322">MPTPLSASGAAAVIAVYLLVLFAPGLLIGALAGARGWLLAGLAPVLTYFAAGLAGPWFAQAGIPFNLPSFLAAVAVLAGIAWVAGWRRVAVEGVWDRRGHVAVGLCLLAGGAVGARTVLSGMGRLNAVPQGYDAVYHGNGIRYLAETGDGSLVGTGTVNWYPNGSFYPNAYHLVGSLVYRLTGAEIPAVLNANTVLLPGLLALSLVVLVRWFRGRAVTAGAVALVCVAPVTLLYEALNFGPLLPFLLGIALTPLVAVVLDGYLRRPAFDTGFLLVAVAVGLLTIHSSTLFGGLLFALPLLVAHRRTLWRLWPVAVAGLLLGWLQLFGAIGLAAGPLPYNGWPTAASTNTAVGMLLTFEHVAPHPQLWLSAALLVGIVLWQRLGPLRWVAATALLFGVFAVAVLSSGHPLVKAVSRPWWNDPYRFLVMAAVPCCLLAAHGLAEVQRWLRNFAPRWAWVAGVVTLAGFAVTTNGLYTTSNAVIVRPGYPSTGDIPLNTGEAQAMLELARLASPGDWAVNDRSDGTAWTYALSGVRTTAGHFDPALPPADYVLLAGHFREYATNAAVRDAVARLNIRWVILGHGGYPRTAVRPAGLRDLDGLPFLRVAYRNADAVVYQLVR</sequence>
<dbReference type="EMBL" id="CP091196">
    <property type="protein sequence ID" value="UQS21968.1"/>
    <property type="molecule type" value="Genomic_DNA"/>
</dbReference>
<feature type="transmembrane region" description="Helical" evidence="1">
    <location>
        <begin position="70"/>
        <end position="89"/>
    </location>
</feature>
<feature type="transmembrane region" description="Helical" evidence="1">
    <location>
        <begin position="388"/>
        <end position="410"/>
    </location>
</feature>
<feature type="transmembrane region" description="Helical" evidence="1">
    <location>
        <begin position="422"/>
        <end position="441"/>
    </location>
</feature>
<protein>
    <submittedName>
        <fullName evidence="2">Copper-transporting ATPase</fullName>
    </submittedName>
</protein>
<feature type="transmembrane region" description="Helical" evidence="1">
    <location>
        <begin position="453"/>
        <end position="474"/>
    </location>
</feature>
<gene>
    <name evidence="2" type="ORF">L1857_03585</name>
</gene>
<keyword evidence="3" id="KW-1185">Reference proteome</keyword>
<feature type="transmembrane region" description="Helical" evidence="1">
    <location>
        <begin position="216"/>
        <end position="234"/>
    </location>
</feature>
<reference evidence="2" key="1">
    <citation type="submission" date="2022-01" db="EMBL/GenBank/DDBJ databases">
        <title>PSI-footprinting approach for the identification of protein synthesis inhibitor producers.</title>
        <authorList>
            <person name="Handel F."/>
            <person name="Kulik A."/>
            <person name="Wex K.W."/>
            <person name="Berscheid A."/>
            <person name="Saur J.S."/>
            <person name="Winkler A."/>
            <person name="Wibberg D."/>
            <person name="Kalinowski J."/>
            <person name="Broetz-Oesterhelt H."/>
            <person name="Mast Y."/>
        </authorList>
    </citation>
    <scope>NUCLEOTIDE SEQUENCE</scope>
    <source>
        <strain evidence="2">KNN 49.3e</strain>
    </source>
</reference>
<feature type="transmembrane region" description="Helical" evidence="1">
    <location>
        <begin position="271"/>
        <end position="298"/>
    </location>
</feature>
<dbReference type="RefSeq" id="WP_249464455.1">
    <property type="nucleotide sequence ID" value="NZ_CP091196.1"/>
</dbReference>
<feature type="transmembrane region" description="Helical" evidence="1">
    <location>
        <begin position="101"/>
        <end position="119"/>
    </location>
</feature>
<name>A0ABY4NQC2_9PSEU</name>
<dbReference type="Pfam" id="PF20176">
    <property type="entry name" value="DUF6541"/>
    <property type="match status" value="1"/>
</dbReference>
<keyword evidence="1" id="KW-0812">Transmembrane</keyword>
<accession>A0ABY4NQC2</accession>
<feature type="transmembrane region" description="Helical" evidence="1">
    <location>
        <begin position="6"/>
        <end position="30"/>
    </location>
</feature>
<feature type="transmembrane region" description="Helical" evidence="1">
    <location>
        <begin position="240"/>
        <end position="259"/>
    </location>
</feature>
<keyword evidence="1" id="KW-0472">Membrane</keyword>
<feature type="transmembrane region" description="Helical" evidence="1">
    <location>
        <begin position="188"/>
        <end position="209"/>
    </location>
</feature>
<feature type="transmembrane region" description="Helical" evidence="1">
    <location>
        <begin position="310"/>
        <end position="333"/>
    </location>
</feature>
<evidence type="ECO:0000313" key="3">
    <source>
        <dbReference type="Proteomes" id="UP000830158"/>
    </source>
</evidence>
<keyword evidence="1" id="KW-1133">Transmembrane helix</keyword>
<evidence type="ECO:0000256" key="1">
    <source>
        <dbReference type="SAM" id="Phobius"/>
    </source>
</evidence>
<evidence type="ECO:0000313" key="2">
    <source>
        <dbReference type="EMBL" id="UQS21968.1"/>
    </source>
</evidence>
<dbReference type="Proteomes" id="UP000830158">
    <property type="component" value="Chromosome"/>
</dbReference>
<organism evidence="2 3">
    <name type="scientific">Amycolatopsis thermalba</name>
    <dbReference type="NCBI Taxonomy" id="944492"/>
    <lineage>
        <taxon>Bacteria</taxon>
        <taxon>Bacillati</taxon>
        <taxon>Actinomycetota</taxon>
        <taxon>Actinomycetes</taxon>
        <taxon>Pseudonocardiales</taxon>
        <taxon>Pseudonocardiaceae</taxon>
        <taxon>Amycolatopsis</taxon>
    </lineage>
</organism>